<evidence type="ECO:0000313" key="3">
    <source>
        <dbReference type="Proteomes" id="UP000287746"/>
    </source>
</evidence>
<evidence type="ECO:0000259" key="1">
    <source>
        <dbReference type="Pfam" id="PF13274"/>
    </source>
</evidence>
<gene>
    <name evidence="2" type="ORF">DAH66_06070</name>
</gene>
<dbReference type="Proteomes" id="UP000287746">
    <property type="component" value="Unassembled WGS sequence"/>
</dbReference>
<sequence length="202" mass="22957">MQFDRSKLEAVILRTCNACPAEKLGAVKLHKVLYFLDMLHYAQEGVPVTGATYRKRPFGPTCAQLLPALRDMEKERLLDIREVEYYGLRKKEYVPRETEKAGVLNDNEVALLDEVIEFVCERNTAKTISDYSHQLPWEMVEFGAVIPYETALMLYPVQVSPEAFEAAEDGAKEVEAVRSSNILEFPLLSSLRSRVRAEVGRT</sequence>
<dbReference type="AlphaFoldDB" id="A0A430G618"/>
<organism evidence="2 3">
    <name type="scientific">Sphingomonas koreensis</name>
    <dbReference type="NCBI Taxonomy" id="93064"/>
    <lineage>
        <taxon>Bacteria</taxon>
        <taxon>Pseudomonadati</taxon>
        <taxon>Pseudomonadota</taxon>
        <taxon>Alphaproteobacteria</taxon>
        <taxon>Sphingomonadales</taxon>
        <taxon>Sphingomonadaceae</taxon>
        <taxon>Sphingomonas</taxon>
    </lineage>
</organism>
<dbReference type="InterPro" id="IPR025272">
    <property type="entry name" value="SocA_Panacea"/>
</dbReference>
<dbReference type="Pfam" id="PF13274">
    <property type="entry name" value="SocA_Panacea"/>
    <property type="match status" value="1"/>
</dbReference>
<dbReference type="RefSeq" id="WP_126003912.1">
    <property type="nucleotide sequence ID" value="NZ_QQYZ01000004.1"/>
</dbReference>
<dbReference type="EMBL" id="QQYZ01000004">
    <property type="protein sequence ID" value="RSY88025.1"/>
    <property type="molecule type" value="Genomic_DNA"/>
</dbReference>
<proteinExistence type="predicted"/>
<feature type="domain" description="Antitoxin SocA-like Panacea" evidence="1">
    <location>
        <begin position="29"/>
        <end position="137"/>
    </location>
</feature>
<name>A0A430G618_9SPHN</name>
<protein>
    <submittedName>
        <fullName evidence="2">DUF4065 domain-containing protein</fullName>
    </submittedName>
</protein>
<reference evidence="2 3" key="1">
    <citation type="submission" date="2018-07" db="EMBL/GenBank/DDBJ databases">
        <title>Genomic and Epidemiologic Investigation of an Indolent Hospital Outbreak.</title>
        <authorList>
            <person name="Johnson R.C."/>
            <person name="Deming C."/>
            <person name="Conlan S."/>
            <person name="Zellmer C.J."/>
            <person name="Michelin A.V."/>
            <person name="Lee-Lin S."/>
            <person name="Thomas P.J."/>
            <person name="Park M."/>
            <person name="Weingarten R.A."/>
            <person name="Less J."/>
            <person name="Dekker J.P."/>
            <person name="Frank K.M."/>
            <person name="Musser K.A."/>
            <person name="Mcquiston J.R."/>
            <person name="Henderson D.K."/>
            <person name="Lau A.F."/>
            <person name="Palmore T.N."/>
            <person name="Segre J.A."/>
        </authorList>
    </citation>
    <scope>NUCLEOTIDE SEQUENCE [LARGE SCALE GENOMIC DNA]</scope>
    <source>
        <strain evidence="2 3">SK-CDC1_0717</strain>
    </source>
</reference>
<comment type="caution">
    <text evidence="2">The sequence shown here is derived from an EMBL/GenBank/DDBJ whole genome shotgun (WGS) entry which is preliminary data.</text>
</comment>
<evidence type="ECO:0000313" key="2">
    <source>
        <dbReference type="EMBL" id="RSY88025.1"/>
    </source>
</evidence>
<accession>A0A430G618</accession>